<dbReference type="AlphaFoldDB" id="A0AAU9LPG1"/>
<keyword evidence="1" id="KW-0433">Leucine-rich repeat</keyword>
<dbReference type="GO" id="GO:0051707">
    <property type="term" value="P:response to other organism"/>
    <property type="evidence" value="ECO:0007669"/>
    <property type="project" value="UniProtKB-ARBA"/>
</dbReference>
<gene>
    <name evidence="7" type="ORF">LVIROSA_LOCUS4080</name>
</gene>
<evidence type="ECO:0000259" key="6">
    <source>
        <dbReference type="Pfam" id="PF23598"/>
    </source>
</evidence>
<dbReference type="PRINTS" id="PR00364">
    <property type="entry name" value="DISEASERSIST"/>
</dbReference>
<evidence type="ECO:0000256" key="2">
    <source>
        <dbReference type="ARBA" id="ARBA00022737"/>
    </source>
</evidence>
<feature type="domain" description="Disease resistance R13L4/SHOC-2-like LRR" evidence="6">
    <location>
        <begin position="766"/>
        <end position="852"/>
    </location>
</feature>
<evidence type="ECO:0008006" key="9">
    <source>
        <dbReference type="Google" id="ProtNLM"/>
    </source>
</evidence>
<organism evidence="7 8">
    <name type="scientific">Lactuca virosa</name>
    <dbReference type="NCBI Taxonomy" id="75947"/>
    <lineage>
        <taxon>Eukaryota</taxon>
        <taxon>Viridiplantae</taxon>
        <taxon>Streptophyta</taxon>
        <taxon>Embryophyta</taxon>
        <taxon>Tracheophyta</taxon>
        <taxon>Spermatophyta</taxon>
        <taxon>Magnoliopsida</taxon>
        <taxon>eudicotyledons</taxon>
        <taxon>Gunneridae</taxon>
        <taxon>Pentapetalae</taxon>
        <taxon>asterids</taxon>
        <taxon>campanulids</taxon>
        <taxon>Asterales</taxon>
        <taxon>Asteraceae</taxon>
        <taxon>Cichorioideae</taxon>
        <taxon>Cichorieae</taxon>
        <taxon>Lactucinae</taxon>
        <taxon>Lactuca</taxon>
    </lineage>
</organism>
<dbReference type="InterPro" id="IPR058192">
    <property type="entry name" value="WHD_ROQ1-like"/>
</dbReference>
<protein>
    <recommendedName>
        <fullName evidence="9">AAA+ ATPase domain-containing protein</fullName>
    </recommendedName>
</protein>
<feature type="domain" description="Disease resistance protein Roq1-like winged-helix" evidence="5">
    <location>
        <begin position="369"/>
        <end position="436"/>
    </location>
</feature>
<sequence>MKTGGSLDRRRRRLSVSVRAVTATARFRRRRQLGFRRHSGDARTRLQNLNQFLAGTMSTPNTKYHWAISPLSGRWRQALTEAASSADGNAVEFIENIVKEIWLNLRSINGNINSKSIDMGPQIDEILSFSGRRDGDVCMIGITGREGIGKTTLATAICDRESSHFEGTSFVANVREISEPSLSGLMSLQKKILSDVLVDEDIIISSVSEGKNTIKEKLGHQKVLVVLDDVDRIEQLQALAGAPNWFGKGSMIIISARDEKILLQHGVEHIHLVPALPEEEAIHLFSWFAFGGDNPVKGYKQLSLEVVDCAAGLPLAIKLLGSFLRDKNESEWRDVLKYLKLISFDKILECFELCQNILESSYNSLEDVNKDIFLDVACFMKGLLENDAIRILESCRLSVTDGLRVLERKSLLTVSHDHRLGMDTYIECMGRNIVRRLHPYQPNQHSRLWIRKEIEDVLANDLGTEATRCILLSELQLSHHVIMEGVGRMDELRCLIVESENENDDLSGDWEFDEVRQYLPNALRFLRWVCYPFLSLPVTFHASNLVTLELPGSRITQLWEDGEIRVLNNLRFLDLSRSMLTTLDLQLTPRLEWLELKECHDLVVLLTPVGSPTRLFHLDLIGCSSFDAFSYIKRLESLKLLSLSKLHVTAKSLQKFSRRTNIPTLEFTCSYTEEVPSSSREGLKFVSLNLQPRTKLESVSRSICGLEHLRHLTLEGCIPEVPNDLGQLQCLETLNLLYTLIKCLPDSICMLKHLKSLKVKSCLLLEELPKDLGQLECLEKLSLLSTGIRRLPDSICILKRLRSLKVKSCLLLEEVPKDIGQLVCLEKLNFLSASIKCLPDSICMLECLKSLKLELCGSLERLPKDLGKLNCLERLILTECTSLKYIPNSICKISNLKWFHLPFCDQVKELPVQLGHLQCLSELNVKGTGISHLPLSISLVEDLRIIGSVAVLQTCEFISEIQTSEEALRANGVDLLNS</sequence>
<proteinExistence type="predicted"/>
<dbReference type="Pfam" id="PF23598">
    <property type="entry name" value="LRR_14"/>
    <property type="match status" value="2"/>
</dbReference>
<dbReference type="Gene3D" id="3.40.50.300">
    <property type="entry name" value="P-loop containing nucleotide triphosphate hydrolases"/>
    <property type="match status" value="1"/>
</dbReference>
<dbReference type="Gene3D" id="1.10.8.430">
    <property type="entry name" value="Helical domain of apoptotic protease-activating factors"/>
    <property type="match status" value="1"/>
</dbReference>
<dbReference type="InterPro" id="IPR027417">
    <property type="entry name" value="P-loop_NTPase"/>
</dbReference>
<dbReference type="InterPro" id="IPR055414">
    <property type="entry name" value="LRR_R13L4/SHOC2-like"/>
</dbReference>
<evidence type="ECO:0000256" key="3">
    <source>
        <dbReference type="ARBA" id="ARBA00022821"/>
    </source>
</evidence>
<dbReference type="PANTHER" id="PTHR11017:SF544">
    <property type="entry name" value="ADP-RIBOSYL CYCLASE_CYCLIC ADP-RIBOSE HYDROLASE"/>
    <property type="match status" value="1"/>
</dbReference>
<feature type="domain" description="NB-ARC" evidence="4">
    <location>
        <begin position="134"/>
        <end position="290"/>
    </location>
</feature>
<evidence type="ECO:0000256" key="1">
    <source>
        <dbReference type="ARBA" id="ARBA00022614"/>
    </source>
</evidence>
<dbReference type="InterPro" id="IPR032675">
    <property type="entry name" value="LRR_dom_sf"/>
</dbReference>
<dbReference type="PANTHER" id="PTHR11017">
    <property type="entry name" value="LEUCINE-RICH REPEAT-CONTAINING PROTEIN"/>
    <property type="match status" value="1"/>
</dbReference>
<evidence type="ECO:0000259" key="4">
    <source>
        <dbReference type="Pfam" id="PF00931"/>
    </source>
</evidence>
<dbReference type="Gene3D" id="3.80.10.10">
    <property type="entry name" value="Ribonuclease Inhibitor"/>
    <property type="match status" value="2"/>
</dbReference>
<dbReference type="InterPro" id="IPR036390">
    <property type="entry name" value="WH_DNA-bd_sf"/>
</dbReference>
<dbReference type="EMBL" id="CAKMRJ010000002">
    <property type="protein sequence ID" value="CAH1416307.1"/>
    <property type="molecule type" value="Genomic_DNA"/>
</dbReference>
<dbReference type="Proteomes" id="UP001157418">
    <property type="component" value="Unassembled WGS sequence"/>
</dbReference>
<dbReference type="GO" id="GO:0043531">
    <property type="term" value="F:ADP binding"/>
    <property type="evidence" value="ECO:0007669"/>
    <property type="project" value="InterPro"/>
</dbReference>
<dbReference type="InterPro" id="IPR042197">
    <property type="entry name" value="Apaf_helical"/>
</dbReference>
<comment type="caution">
    <text evidence="7">The sequence shown here is derived from an EMBL/GenBank/DDBJ whole genome shotgun (WGS) entry which is preliminary data.</text>
</comment>
<dbReference type="Pfam" id="PF00931">
    <property type="entry name" value="NB-ARC"/>
    <property type="match status" value="1"/>
</dbReference>
<dbReference type="GO" id="GO:0006952">
    <property type="term" value="P:defense response"/>
    <property type="evidence" value="ECO:0007669"/>
    <property type="project" value="UniProtKB-KW"/>
</dbReference>
<accession>A0AAU9LPG1</accession>
<keyword evidence="2" id="KW-0677">Repeat</keyword>
<reference evidence="7 8" key="1">
    <citation type="submission" date="2022-01" db="EMBL/GenBank/DDBJ databases">
        <authorList>
            <person name="Xiong W."/>
            <person name="Schranz E."/>
        </authorList>
    </citation>
    <scope>NUCLEOTIDE SEQUENCE [LARGE SCALE GENOMIC DNA]</scope>
</reference>
<dbReference type="SUPFAM" id="SSF52047">
    <property type="entry name" value="RNI-like"/>
    <property type="match status" value="1"/>
</dbReference>
<dbReference type="SUPFAM" id="SSF52540">
    <property type="entry name" value="P-loop containing nucleoside triphosphate hydrolases"/>
    <property type="match status" value="1"/>
</dbReference>
<feature type="domain" description="Disease resistance R13L4/SHOC-2-like LRR" evidence="6">
    <location>
        <begin position="697"/>
        <end position="762"/>
    </location>
</feature>
<keyword evidence="8" id="KW-1185">Reference proteome</keyword>
<dbReference type="SUPFAM" id="SSF46785">
    <property type="entry name" value="Winged helix' DNA-binding domain"/>
    <property type="match status" value="1"/>
</dbReference>
<dbReference type="Pfam" id="PF23282">
    <property type="entry name" value="WHD_ROQ1"/>
    <property type="match status" value="1"/>
</dbReference>
<evidence type="ECO:0000313" key="8">
    <source>
        <dbReference type="Proteomes" id="UP001157418"/>
    </source>
</evidence>
<dbReference type="SUPFAM" id="SSF52058">
    <property type="entry name" value="L domain-like"/>
    <property type="match status" value="1"/>
</dbReference>
<name>A0AAU9LPG1_9ASTR</name>
<evidence type="ECO:0000313" key="7">
    <source>
        <dbReference type="EMBL" id="CAH1416307.1"/>
    </source>
</evidence>
<evidence type="ECO:0000259" key="5">
    <source>
        <dbReference type="Pfam" id="PF23282"/>
    </source>
</evidence>
<dbReference type="InterPro" id="IPR002182">
    <property type="entry name" value="NB-ARC"/>
</dbReference>
<keyword evidence="3" id="KW-0611">Plant defense</keyword>
<dbReference type="InterPro" id="IPR044974">
    <property type="entry name" value="Disease_R_plants"/>
</dbReference>